<keyword evidence="9 13" id="KW-0418">Kinase</keyword>
<sequence>MLDRLSARIEKSWYSHKWWNGWLLPLSGLFFLLSHARRLWLTRVVRASKNNSIPVVVIGNVNVGGTGKTPLVCHLVEQLNHVGIRVGIISRGYGSNAPYYPYALAKHEAANIVGDEPKLLRDRLDCPVVIGPDRNAAIKLLSQQGIDLILSDDGLQHYKMARDYEIVVLDAVRNLGNGWLLPAGPLREGSWRLNSVDAVILNGSDVLANGMEIVPSAWVNAKTSERRNLDFFAGKNTHALAGIGNPQRFFSTLDELSVKHCDHVFADHHAFTPVDLNWADEFSTQLVMTEKDWVKCAAFADVNMWYLEVNARLNTYIETTLINDLATLVQSNKC</sequence>
<dbReference type="HOGENOM" id="CLU_038816_0_0_6"/>
<dbReference type="InterPro" id="IPR027417">
    <property type="entry name" value="P-loop_NTPase"/>
</dbReference>
<organism evidence="14 15">
    <name type="scientific">Oleispira antarctica RB-8</name>
    <dbReference type="NCBI Taxonomy" id="698738"/>
    <lineage>
        <taxon>Bacteria</taxon>
        <taxon>Pseudomonadati</taxon>
        <taxon>Pseudomonadota</taxon>
        <taxon>Gammaproteobacteria</taxon>
        <taxon>Oceanospirillales</taxon>
        <taxon>Oceanospirillaceae</taxon>
        <taxon>Oleispira</taxon>
    </lineage>
</organism>
<evidence type="ECO:0000313" key="15">
    <source>
        <dbReference type="Proteomes" id="UP000032749"/>
    </source>
</evidence>
<proteinExistence type="inferred from homology"/>
<comment type="function">
    <text evidence="1 13">Transfers the gamma-phosphate of ATP to the 4'-position of a tetraacyldisaccharide 1-phosphate intermediate (termed DS-1-P) to form tetraacyldisaccharide 1,4'-bis-phosphate (lipid IVA).</text>
</comment>
<dbReference type="GO" id="GO:0009245">
    <property type="term" value="P:lipid A biosynthetic process"/>
    <property type="evidence" value="ECO:0007669"/>
    <property type="project" value="UniProtKB-UniRule"/>
</dbReference>
<keyword evidence="15" id="KW-1185">Reference proteome</keyword>
<comment type="catalytic activity">
    <reaction evidence="13">
        <text>a lipid A disaccharide + ATP = a lipid IVA + ADP + H(+)</text>
        <dbReference type="Rhea" id="RHEA:67840"/>
        <dbReference type="ChEBI" id="CHEBI:15378"/>
        <dbReference type="ChEBI" id="CHEBI:30616"/>
        <dbReference type="ChEBI" id="CHEBI:176343"/>
        <dbReference type="ChEBI" id="CHEBI:176425"/>
        <dbReference type="ChEBI" id="CHEBI:456216"/>
        <dbReference type="EC" id="2.7.1.130"/>
    </reaction>
</comment>
<dbReference type="EMBL" id="FO203512">
    <property type="protein sequence ID" value="CCK76241.1"/>
    <property type="molecule type" value="Genomic_DNA"/>
</dbReference>
<evidence type="ECO:0000256" key="2">
    <source>
        <dbReference type="ARBA" id="ARBA00004870"/>
    </source>
</evidence>
<keyword evidence="5 13" id="KW-0444">Lipid biosynthesis</keyword>
<dbReference type="GO" id="GO:0005886">
    <property type="term" value="C:plasma membrane"/>
    <property type="evidence" value="ECO:0007669"/>
    <property type="project" value="TreeGrafter"/>
</dbReference>
<evidence type="ECO:0000256" key="11">
    <source>
        <dbReference type="ARBA" id="ARBA00023098"/>
    </source>
</evidence>
<evidence type="ECO:0000256" key="10">
    <source>
        <dbReference type="ARBA" id="ARBA00022840"/>
    </source>
</evidence>
<dbReference type="GO" id="GO:0009029">
    <property type="term" value="F:lipid-A 4'-kinase activity"/>
    <property type="evidence" value="ECO:0007669"/>
    <property type="project" value="UniProtKB-UniRule"/>
</dbReference>
<dbReference type="EC" id="2.7.1.130" evidence="3 13"/>
<dbReference type="STRING" id="698738.OLEAN_C20650"/>
<dbReference type="AlphaFoldDB" id="R4YMN0"/>
<dbReference type="PANTHER" id="PTHR42724:SF1">
    <property type="entry name" value="TETRAACYLDISACCHARIDE 4'-KINASE, MITOCHONDRIAL-RELATED"/>
    <property type="match status" value="1"/>
</dbReference>
<reference evidence="14 15" key="1">
    <citation type="journal article" date="2013" name="Nat. Commun.">
        <title>Genome sequence and functional genomic analysis of the oil-degrading bacterium Oleispira antarctica.</title>
        <authorList>
            <person name="Kube M."/>
            <person name="Chernikova T.N."/>
            <person name="Al-Ramahi Y."/>
            <person name="Beloqui A."/>
            <person name="Lopez-Cortez N."/>
            <person name="Guazzaroni M.E."/>
            <person name="Heipieper H.J."/>
            <person name="Klages S."/>
            <person name="Kotsyurbenko O.R."/>
            <person name="Langer I."/>
            <person name="Nechitaylo T.Y."/>
            <person name="Lunsdorf H."/>
            <person name="Fernandez M."/>
            <person name="Juarez S."/>
            <person name="Ciordia S."/>
            <person name="Singer A."/>
            <person name="Kagan O."/>
            <person name="Egorova O."/>
            <person name="Petit P.A."/>
            <person name="Stogios P."/>
            <person name="Kim Y."/>
            <person name="Tchigvintsev A."/>
            <person name="Flick R."/>
            <person name="Denaro R."/>
            <person name="Genovese M."/>
            <person name="Albar J.P."/>
            <person name="Reva O.N."/>
            <person name="Martinez-Gomariz M."/>
            <person name="Tran H."/>
            <person name="Ferrer M."/>
            <person name="Savchenko A."/>
            <person name="Yakunin A.F."/>
            <person name="Yakimov M.M."/>
            <person name="Golyshina O.V."/>
            <person name="Reinhardt R."/>
            <person name="Golyshin P.N."/>
        </authorList>
    </citation>
    <scope>NUCLEOTIDE SEQUENCE [LARGE SCALE GENOMIC DNA]</scope>
</reference>
<keyword evidence="7 13" id="KW-0808">Transferase</keyword>
<dbReference type="InterPro" id="IPR003758">
    <property type="entry name" value="LpxK"/>
</dbReference>
<feature type="binding site" evidence="13">
    <location>
        <begin position="62"/>
        <end position="69"/>
    </location>
    <ligand>
        <name>ATP</name>
        <dbReference type="ChEBI" id="CHEBI:30616"/>
    </ligand>
</feature>
<protein>
    <recommendedName>
        <fullName evidence="4 13">Tetraacyldisaccharide 4'-kinase</fullName>
        <ecNumber evidence="3 13">2.7.1.130</ecNumber>
    </recommendedName>
    <alternativeName>
        <fullName evidence="12 13">Lipid A 4'-kinase</fullName>
    </alternativeName>
</protein>
<gene>
    <name evidence="13 14" type="primary">lpxK</name>
    <name evidence="14" type="ORF">OLEAN_C20650</name>
</gene>
<dbReference type="GO" id="GO:0009244">
    <property type="term" value="P:lipopolysaccharide core region biosynthetic process"/>
    <property type="evidence" value="ECO:0007669"/>
    <property type="project" value="TreeGrafter"/>
</dbReference>
<evidence type="ECO:0000256" key="8">
    <source>
        <dbReference type="ARBA" id="ARBA00022741"/>
    </source>
</evidence>
<comment type="pathway">
    <text evidence="2 13">Glycolipid biosynthesis; lipid IV(A) biosynthesis; lipid IV(A) from (3R)-3-hydroxytetradecanoyl-[acyl-carrier-protein] and UDP-N-acetyl-alpha-D-glucosamine: step 6/6.</text>
</comment>
<evidence type="ECO:0000256" key="6">
    <source>
        <dbReference type="ARBA" id="ARBA00022556"/>
    </source>
</evidence>
<dbReference type="PATRIC" id="fig|698738.3.peg.2137"/>
<evidence type="ECO:0000256" key="12">
    <source>
        <dbReference type="ARBA" id="ARBA00029757"/>
    </source>
</evidence>
<dbReference type="PANTHER" id="PTHR42724">
    <property type="entry name" value="TETRAACYLDISACCHARIDE 4'-KINASE"/>
    <property type="match status" value="1"/>
</dbReference>
<dbReference type="UniPathway" id="UPA00359">
    <property type="reaction ID" value="UER00482"/>
</dbReference>
<dbReference type="Pfam" id="PF02606">
    <property type="entry name" value="LpxK"/>
    <property type="match status" value="1"/>
</dbReference>
<keyword evidence="10 13" id="KW-0067">ATP-binding</keyword>
<dbReference type="SUPFAM" id="SSF52540">
    <property type="entry name" value="P-loop containing nucleoside triphosphate hydrolases"/>
    <property type="match status" value="1"/>
</dbReference>
<evidence type="ECO:0000256" key="1">
    <source>
        <dbReference type="ARBA" id="ARBA00002274"/>
    </source>
</evidence>
<comment type="similarity">
    <text evidence="13">Belongs to the LpxK family.</text>
</comment>
<evidence type="ECO:0000313" key="14">
    <source>
        <dbReference type="EMBL" id="CCK76241.1"/>
    </source>
</evidence>
<evidence type="ECO:0000256" key="7">
    <source>
        <dbReference type="ARBA" id="ARBA00022679"/>
    </source>
</evidence>
<dbReference type="Proteomes" id="UP000032749">
    <property type="component" value="Chromosome"/>
</dbReference>
<accession>R4YMN0</accession>
<dbReference type="GO" id="GO:0005524">
    <property type="term" value="F:ATP binding"/>
    <property type="evidence" value="ECO:0007669"/>
    <property type="project" value="UniProtKB-UniRule"/>
</dbReference>
<name>R4YMN0_OLEAN</name>
<evidence type="ECO:0000256" key="3">
    <source>
        <dbReference type="ARBA" id="ARBA00012071"/>
    </source>
</evidence>
<evidence type="ECO:0000256" key="13">
    <source>
        <dbReference type="HAMAP-Rule" id="MF_00409"/>
    </source>
</evidence>
<evidence type="ECO:0000256" key="9">
    <source>
        <dbReference type="ARBA" id="ARBA00022777"/>
    </source>
</evidence>
<evidence type="ECO:0000256" key="5">
    <source>
        <dbReference type="ARBA" id="ARBA00022516"/>
    </source>
</evidence>
<keyword evidence="11 13" id="KW-0443">Lipid metabolism</keyword>
<dbReference type="KEGG" id="oai:OLEAN_C20650"/>
<evidence type="ECO:0000256" key="4">
    <source>
        <dbReference type="ARBA" id="ARBA00016436"/>
    </source>
</evidence>
<dbReference type="NCBIfam" id="TIGR00682">
    <property type="entry name" value="lpxK"/>
    <property type="match status" value="1"/>
</dbReference>
<keyword evidence="8 13" id="KW-0547">Nucleotide-binding</keyword>
<dbReference type="HAMAP" id="MF_00409">
    <property type="entry name" value="LpxK"/>
    <property type="match status" value="1"/>
</dbReference>
<keyword evidence="6 13" id="KW-0441">Lipid A biosynthesis</keyword>